<evidence type="ECO:0000313" key="1">
    <source>
        <dbReference type="EMBL" id="JAH98086.1"/>
    </source>
</evidence>
<sequence length="80" mass="9198">MIVCFLWNAFCMYVRYVGMYATTYTRERPHKGLWLCMYVCVFSVCPRGSSGQKTAEFSAVPFPVYEPLPPFSFSSETTVN</sequence>
<reference evidence="1" key="2">
    <citation type="journal article" date="2015" name="Fish Shellfish Immunol.">
        <title>Early steps in the European eel (Anguilla anguilla)-Vibrio vulnificus interaction in the gills: Role of the RtxA13 toxin.</title>
        <authorList>
            <person name="Callol A."/>
            <person name="Pajuelo D."/>
            <person name="Ebbesson L."/>
            <person name="Teles M."/>
            <person name="MacKenzie S."/>
            <person name="Amaro C."/>
        </authorList>
    </citation>
    <scope>NUCLEOTIDE SEQUENCE</scope>
</reference>
<dbReference type="AlphaFoldDB" id="A0A0E9X6J3"/>
<accession>A0A0E9X6J3</accession>
<name>A0A0E9X6J3_ANGAN</name>
<proteinExistence type="predicted"/>
<organism evidence="1">
    <name type="scientific">Anguilla anguilla</name>
    <name type="common">European freshwater eel</name>
    <name type="synonym">Muraena anguilla</name>
    <dbReference type="NCBI Taxonomy" id="7936"/>
    <lineage>
        <taxon>Eukaryota</taxon>
        <taxon>Metazoa</taxon>
        <taxon>Chordata</taxon>
        <taxon>Craniata</taxon>
        <taxon>Vertebrata</taxon>
        <taxon>Euteleostomi</taxon>
        <taxon>Actinopterygii</taxon>
        <taxon>Neopterygii</taxon>
        <taxon>Teleostei</taxon>
        <taxon>Anguilliformes</taxon>
        <taxon>Anguillidae</taxon>
        <taxon>Anguilla</taxon>
    </lineage>
</organism>
<protein>
    <submittedName>
        <fullName evidence="1">Uncharacterized protein</fullName>
    </submittedName>
</protein>
<reference evidence="1" key="1">
    <citation type="submission" date="2014-11" db="EMBL/GenBank/DDBJ databases">
        <authorList>
            <person name="Amaro Gonzalez C."/>
        </authorList>
    </citation>
    <scope>NUCLEOTIDE SEQUENCE</scope>
</reference>
<dbReference type="EMBL" id="GBXM01010491">
    <property type="protein sequence ID" value="JAH98086.1"/>
    <property type="molecule type" value="Transcribed_RNA"/>
</dbReference>